<dbReference type="GO" id="GO:0004821">
    <property type="term" value="F:histidine-tRNA ligase activity"/>
    <property type="evidence" value="ECO:0007669"/>
    <property type="project" value="TreeGrafter"/>
</dbReference>
<dbReference type="AlphaFoldDB" id="A0A2S0UHB6"/>
<name>A0A2S0UHB6_9RHOB</name>
<protein>
    <submittedName>
        <fullName evidence="3">ATP phosphoribosyltransferase regulatory subunit</fullName>
    </submittedName>
</protein>
<dbReference type="Proteomes" id="UP000244496">
    <property type="component" value="Chromosome"/>
</dbReference>
<dbReference type="EMBL" id="CP028918">
    <property type="protein sequence ID" value="AWB47218.1"/>
    <property type="molecule type" value="Genomic_DNA"/>
</dbReference>
<feature type="binding site" evidence="1">
    <location>
        <position position="93"/>
    </location>
    <ligand>
        <name>L-histidine</name>
        <dbReference type="ChEBI" id="CHEBI:57595"/>
    </ligand>
</feature>
<feature type="binding site" evidence="1">
    <location>
        <begin position="66"/>
        <end position="68"/>
    </location>
    <ligand>
        <name>L-histidine</name>
        <dbReference type="ChEBI" id="CHEBI:57595"/>
    </ligand>
</feature>
<feature type="domain" description="Class II Histidinyl-tRNA synthetase (HisRS)-like catalytic core" evidence="2">
    <location>
        <begin position="7"/>
        <end position="253"/>
    </location>
</feature>
<dbReference type="GO" id="GO:0016757">
    <property type="term" value="F:glycosyltransferase activity"/>
    <property type="evidence" value="ECO:0007669"/>
    <property type="project" value="UniProtKB-KW"/>
</dbReference>
<evidence type="ECO:0000313" key="3">
    <source>
        <dbReference type="EMBL" id="AWB47218.1"/>
    </source>
</evidence>
<dbReference type="KEGG" id="geh:HYN69_00705"/>
<dbReference type="InterPro" id="IPR004516">
    <property type="entry name" value="HisRS/HisZ"/>
</dbReference>
<dbReference type="Gene3D" id="3.30.930.10">
    <property type="entry name" value="Bira Bifunctional Protein, Domain 2"/>
    <property type="match status" value="1"/>
</dbReference>
<dbReference type="PANTHER" id="PTHR43707">
    <property type="entry name" value="HISTIDYL-TRNA SYNTHETASE"/>
    <property type="match status" value="1"/>
</dbReference>
<sequence length="368" mass="39010">MIPPKAAIRAEAEALFAAFRAAGAVPVEADILLPAETLLDLYGEDIRARAYVTNDPLRGEMVLRPDFTVPVVQAHMAHGADPARYCYLGEVFRKQDTRGPRASEYLQVGFELFDRTAPEAADAEVFALFAGLLAPLGLRAATGDIGILMAAVRGLSTSERRKQALLRHIWRPKRFRQLLDRFSGRAPLPQARVQLLDRLAADTPEALIEAAGSFVGLRSPSDIAARAAALIEDAATPALAAPEAALLYDLLSLQAPARAALAHLSGITPMLPAIAPAVDRFAARLDALQGRGIDTVALPFEASHGRTSLEYYDGFVFSFHAADAALPPVASGGRYDALTGVLGQGQSIPAVGGVIRPGLVARLKGSLA</sequence>
<evidence type="ECO:0000256" key="1">
    <source>
        <dbReference type="PIRSR" id="PIRSR001549-1"/>
    </source>
</evidence>
<feature type="binding site" evidence="1">
    <location>
        <begin position="311"/>
        <end position="312"/>
    </location>
    <ligand>
        <name>L-histidine</name>
        <dbReference type="ChEBI" id="CHEBI:57595"/>
    </ligand>
</feature>
<dbReference type="GO" id="GO:0006427">
    <property type="term" value="P:histidyl-tRNA aminoacylation"/>
    <property type="evidence" value="ECO:0007669"/>
    <property type="project" value="TreeGrafter"/>
</dbReference>
<feature type="binding site" evidence="1">
    <location>
        <position position="306"/>
    </location>
    <ligand>
        <name>L-histidine</name>
        <dbReference type="ChEBI" id="CHEBI:57595"/>
    </ligand>
</feature>
<evidence type="ECO:0000259" key="2">
    <source>
        <dbReference type="Pfam" id="PF13393"/>
    </source>
</evidence>
<feature type="binding site" evidence="1">
    <location>
        <position position="107"/>
    </location>
    <ligand>
        <name>L-histidine</name>
        <dbReference type="ChEBI" id="CHEBI:57595"/>
    </ligand>
</feature>
<evidence type="ECO:0000313" key="4">
    <source>
        <dbReference type="Proteomes" id="UP000244496"/>
    </source>
</evidence>
<dbReference type="PANTHER" id="PTHR43707:SF1">
    <property type="entry name" value="HISTIDINE--TRNA LIGASE, MITOCHONDRIAL-RELATED"/>
    <property type="match status" value="1"/>
</dbReference>
<dbReference type="PIRSF" id="PIRSF001549">
    <property type="entry name" value="His-tRNA_synth"/>
    <property type="match status" value="1"/>
</dbReference>
<reference evidence="3 4" key="1">
    <citation type="submission" date="2018-04" db="EMBL/GenBank/DDBJ databases">
        <title>Genome sequencing of Gemmobacter.</title>
        <authorList>
            <person name="Yi H."/>
            <person name="Baek M.-G."/>
        </authorList>
    </citation>
    <scope>NUCLEOTIDE SEQUENCE [LARGE SCALE GENOMIC DNA]</scope>
    <source>
        <strain evidence="3 4">HYN0069</strain>
    </source>
</reference>
<proteinExistence type="predicted"/>
<organism evidence="3 4">
    <name type="scientific">Paragemmobacter aquarius</name>
    <dbReference type="NCBI Taxonomy" id="2169400"/>
    <lineage>
        <taxon>Bacteria</taxon>
        <taxon>Pseudomonadati</taxon>
        <taxon>Pseudomonadota</taxon>
        <taxon>Alphaproteobacteria</taxon>
        <taxon>Rhodobacterales</taxon>
        <taxon>Paracoccaceae</taxon>
        <taxon>Paragemmobacter</taxon>
    </lineage>
</organism>
<dbReference type="InterPro" id="IPR041715">
    <property type="entry name" value="HisRS-like_core"/>
</dbReference>
<dbReference type="NCBIfam" id="NF008952">
    <property type="entry name" value="PRK12295.1-5"/>
    <property type="match status" value="1"/>
</dbReference>
<feature type="binding site" evidence="1">
    <location>
        <position position="111"/>
    </location>
    <ligand>
        <name>L-histidine</name>
        <dbReference type="ChEBI" id="CHEBI:57595"/>
    </ligand>
</feature>
<keyword evidence="3" id="KW-0328">Glycosyltransferase</keyword>
<keyword evidence="3" id="KW-0808">Transferase</keyword>
<gene>
    <name evidence="3" type="ORF">HYN69_00705</name>
</gene>
<dbReference type="OrthoDB" id="9797914at2"/>
<keyword evidence="4" id="KW-1185">Reference proteome</keyword>
<dbReference type="GO" id="GO:0005737">
    <property type="term" value="C:cytoplasm"/>
    <property type="evidence" value="ECO:0007669"/>
    <property type="project" value="InterPro"/>
</dbReference>
<dbReference type="SUPFAM" id="SSF55681">
    <property type="entry name" value="Class II aaRS and biotin synthetases"/>
    <property type="match status" value="1"/>
</dbReference>
<accession>A0A2S0UHB6</accession>
<dbReference type="InterPro" id="IPR045864">
    <property type="entry name" value="aa-tRNA-synth_II/BPL/LPL"/>
</dbReference>
<dbReference type="Pfam" id="PF13393">
    <property type="entry name" value="tRNA-synt_His"/>
    <property type="match status" value="1"/>
</dbReference>
<dbReference type="RefSeq" id="WP_108434047.1">
    <property type="nucleotide sequence ID" value="NZ_CP028918.1"/>
</dbReference>